<dbReference type="Pfam" id="PF03799">
    <property type="entry name" value="FtsQ_DivIB_C"/>
    <property type="match status" value="1"/>
</dbReference>
<name>A0A974SNU3_9RHOO</name>
<evidence type="ECO:0000256" key="8">
    <source>
        <dbReference type="ARBA" id="ARBA00023306"/>
    </source>
</evidence>
<keyword evidence="3 9" id="KW-0997">Cell inner membrane</keyword>
<reference evidence="11" key="1">
    <citation type="submission" date="2020-11" db="EMBL/GenBank/DDBJ databases">
        <title>Azospira restricta DSM 18626 genome sequence.</title>
        <authorList>
            <person name="Moe W.M."/>
        </authorList>
    </citation>
    <scope>NUCLEOTIDE SEQUENCE</scope>
    <source>
        <strain evidence="11">DSM 18626</strain>
    </source>
</reference>
<dbReference type="RefSeq" id="WP_203387259.1">
    <property type="nucleotide sequence ID" value="NZ_CP064781.1"/>
</dbReference>
<keyword evidence="4 9" id="KW-0132">Cell division</keyword>
<dbReference type="InterPro" id="IPR013685">
    <property type="entry name" value="POTRA_FtsQ_type"/>
</dbReference>
<sequence length="249" mass="27813">MWNKPQLMTAVADLLFAAATAALLVAAAVWFTRLPHFRLSQVVVTHELSEVKRSDVERAMAGLLRGNFFSVNVEALRQSLEKLAWVRHAEVRRRWPSGLEVRIEEHRPVAFWGEGTGQLVNTHGEVFAAVMTAPQPLPVLHGPQAVAAELLAWYRESAELLQPLGRAPRMLTMSPRLALQLRLDDGMVVELGRQQAKVPLRARLQRFVDHYPSVLTVARARPSVVDMRYPNGFALRLAAAHATESKGKQ</sequence>
<evidence type="ECO:0000256" key="5">
    <source>
        <dbReference type="ARBA" id="ARBA00022692"/>
    </source>
</evidence>
<evidence type="ECO:0000259" key="10">
    <source>
        <dbReference type="PROSITE" id="PS51779"/>
    </source>
</evidence>
<dbReference type="AlphaFoldDB" id="A0A974SNU3"/>
<dbReference type="GO" id="GO:0090529">
    <property type="term" value="P:cell septum assembly"/>
    <property type="evidence" value="ECO:0007669"/>
    <property type="project" value="InterPro"/>
</dbReference>
<dbReference type="PANTHER" id="PTHR35851">
    <property type="entry name" value="CELL DIVISION PROTEIN FTSQ"/>
    <property type="match status" value="1"/>
</dbReference>
<evidence type="ECO:0000256" key="7">
    <source>
        <dbReference type="ARBA" id="ARBA00023136"/>
    </source>
</evidence>
<dbReference type="HAMAP" id="MF_00911">
    <property type="entry name" value="FtsQ_subfam"/>
    <property type="match status" value="1"/>
</dbReference>
<dbReference type="Gene3D" id="3.10.20.310">
    <property type="entry name" value="membrane protein fhac"/>
    <property type="match status" value="1"/>
</dbReference>
<comment type="function">
    <text evidence="9">Essential cell division protein. May link together the upstream cell division proteins, which are predominantly cytoplasmic, with the downstream cell division proteins, which are predominantly periplasmic. May control correct divisome assembly.</text>
</comment>
<keyword evidence="12" id="KW-1185">Reference proteome</keyword>
<dbReference type="GO" id="GO:0043093">
    <property type="term" value="P:FtsZ-dependent cytokinesis"/>
    <property type="evidence" value="ECO:0007669"/>
    <property type="project" value="UniProtKB-UniRule"/>
</dbReference>
<dbReference type="InterPro" id="IPR026579">
    <property type="entry name" value="FtsQ"/>
</dbReference>
<dbReference type="EMBL" id="CP064781">
    <property type="protein sequence ID" value="QRJ63727.1"/>
    <property type="molecule type" value="Genomic_DNA"/>
</dbReference>
<accession>A0A974SNU3</accession>
<dbReference type="Pfam" id="PF08478">
    <property type="entry name" value="POTRA_1"/>
    <property type="match status" value="1"/>
</dbReference>
<feature type="domain" description="POTRA" evidence="10">
    <location>
        <begin position="37"/>
        <end position="106"/>
    </location>
</feature>
<dbReference type="InterPro" id="IPR034746">
    <property type="entry name" value="POTRA"/>
</dbReference>
<evidence type="ECO:0000256" key="4">
    <source>
        <dbReference type="ARBA" id="ARBA00022618"/>
    </source>
</evidence>
<keyword evidence="6 9" id="KW-1133">Transmembrane helix</keyword>
<dbReference type="Proteomes" id="UP000663444">
    <property type="component" value="Chromosome"/>
</dbReference>
<protein>
    <recommendedName>
        <fullName evidence="9">Cell division protein FtsQ</fullName>
    </recommendedName>
</protein>
<evidence type="ECO:0000256" key="3">
    <source>
        <dbReference type="ARBA" id="ARBA00022519"/>
    </source>
</evidence>
<comment type="subunit">
    <text evidence="9">Part of a complex composed of FtsB, FtsL and FtsQ.</text>
</comment>
<comment type="subcellular location">
    <subcellularLocation>
        <location evidence="9">Cell inner membrane</location>
        <topology evidence="9">Single-pass type II membrane protein</topology>
    </subcellularLocation>
    <subcellularLocation>
        <location evidence="1">Membrane</location>
    </subcellularLocation>
    <text evidence="9">Localizes to the division septum.</text>
</comment>
<keyword evidence="8 9" id="KW-0131">Cell cycle</keyword>
<evidence type="ECO:0000256" key="9">
    <source>
        <dbReference type="HAMAP-Rule" id="MF_00911"/>
    </source>
</evidence>
<keyword evidence="5 9" id="KW-0812">Transmembrane</keyword>
<gene>
    <name evidence="9" type="primary">ftsQ</name>
    <name evidence="11" type="ORF">IWH25_18635</name>
</gene>
<dbReference type="InterPro" id="IPR045335">
    <property type="entry name" value="FtsQ_C_sf"/>
</dbReference>
<dbReference type="Gene3D" id="3.40.50.11690">
    <property type="entry name" value="Cell division protein FtsQ/DivIB"/>
    <property type="match status" value="1"/>
</dbReference>
<keyword evidence="7 9" id="KW-0472">Membrane</keyword>
<organism evidence="11 12">
    <name type="scientific">Azospira restricta</name>
    <dbReference type="NCBI Taxonomy" id="404405"/>
    <lineage>
        <taxon>Bacteria</taxon>
        <taxon>Pseudomonadati</taxon>
        <taxon>Pseudomonadota</taxon>
        <taxon>Betaproteobacteria</taxon>
        <taxon>Rhodocyclales</taxon>
        <taxon>Rhodocyclaceae</taxon>
        <taxon>Azospira</taxon>
    </lineage>
</organism>
<dbReference type="PROSITE" id="PS51779">
    <property type="entry name" value="POTRA"/>
    <property type="match status" value="1"/>
</dbReference>
<dbReference type="KEGG" id="ares:IWH25_18635"/>
<dbReference type="InterPro" id="IPR005548">
    <property type="entry name" value="Cell_div_FtsQ/DivIB_C"/>
</dbReference>
<evidence type="ECO:0000313" key="12">
    <source>
        <dbReference type="Proteomes" id="UP000663444"/>
    </source>
</evidence>
<dbReference type="PANTHER" id="PTHR35851:SF1">
    <property type="entry name" value="CELL DIVISION PROTEIN FTSQ"/>
    <property type="match status" value="1"/>
</dbReference>
<evidence type="ECO:0000256" key="2">
    <source>
        <dbReference type="ARBA" id="ARBA00022475"/>
    </source>
</evidence>
<evidence type="ECO:0000313" key="11">
    <source>
        <dbReference type="EMBL" id="QRJ63727.1"/>
    </source>
</evidence>
<dbReference type="GO" id="GO:0005886">
    <property type="term" value="C:plasma membrane"/>
    <property type="evidence" value="ECO:0007669"/>
    <property type="project" value="UniProtKB-SubCell"/>
</dbReference>
<proteinExistence type="inferred from homology"/>
<keyword evidence="2 9" id="KW-1003">Cell membrane</keyword>
<evidence type="ECO:0000256" key="6">
    <source>
        <dbReference type="ARBA" id="ARBA00022989"/>
    </source>
</evidence>
<comment type="similarity">
    <text evidence="9">Belongs to the FtsQ/DivIB family. FtsQ subfamily.</text>
</comment>
<evidence type="ECO:0000256" key="1">
    <source>
        <dbReference type="ARBA" id="ARBA00004370"/>
    </source>
</evidence>
<dbReference type="GO" id="GO:0032153">
    <property type="term" value="C:cell division site"/>
    <property type="evidence" value="ECO:0007669"/>
    <property type="project" value="UniProtKB-UniRule"/>
</dbReference>